<protein>
    <recommendedName>
        <fullName evidence="3">DUF932 domain-containing protein</fullName>
    </recommendedName>
</protein>
<dbReference type="AlphaFoldDB" id="A0A7X6ICX8"/>
<dbReference type="Proteomes" id="UP000534783">
    <property type="component" value="Unassembled WGS sequence"/>
</dbReference>
<name>A0A7X6ICX8_9BACT</name>
<dbReference type="RefSeq" id="WP_168062815.1">
    <property type="nucleotide sequence ID" value="NZ_VTOW01000004.1"/>
</dbReference>
<accession>A0A7X6ICX8</accession>
<gene>
    <name evidence="1" type="ORF">MNODULE_19180</name>
</gene>
<comment type="caution">
    <text evidence="1">The sequence shown here is derived from an EMBL/GenBank/DDBJ whole genome shotgun (WGS) entry which is preliminary data.</text>
</comment>
<organism evidence="1 2">
    <name type="scientific">Candidatus Manganitrophus noduliformans</name>
    <dbReference type="NCBI Taxonomy" id="2606439"/>
    <lineage>
        <taxon>Bacteria</taxon>
        <taxon>Pseudomonadati</taxon>
        <taxon>Nitrospirota</taxon>
        <taxon>Nitrospiria</taxon>
        <taxon>Candidatus Troglogloeales</taxon>
        <taxon>Candidatus Manganitrophaceae</taxon>
        <taxon>Candidatus Manganitrophus</taxon>
    </lineage>
</organism>
<evidence type="ECO:0000313" key="2">
    <source>
        <dbReference type="Proteomes" id="UP000534783"/>
    </source>
</evidence>
<evidence type="ECO:0008006" key="3">
    <source>
        <dbReference type="Google" id="ProtNLM"/>
    </source>
</evidence>
<sequence length="391" mass="42739">MQQIQSEMAVASWSGRGSLTDLVGELERQKESKFDFVSDTRGIAVAEREGKLFLIPKEDRATEWIPALGLPIRPGALDQMGEKCDPQVPIKFLRELSGRRPRRAAELLNNLIEDAPARRFIRCLDGSIRAFLSDRYRVLDNYDLAFAALDAVRLAGGEVIEASLSETHMRIKFTSRQIWDAIDIRRQDNRGSWYAGGLGNQGYLSRVSARSGGDLPGGPGTVHPLVTLSNSETGHGGLSVRIGLLQAICFNLATVEEVVAKVHLGERLSVGVFTEETVTAESKAIYLKARDTIKGAFDPLAFKRMVDLAKEAQAQEIHAPAAAVENVAKAASLPEKAKDALLAYFVKDYDLTRYGLAQAVARLAQDEEDGESGAGLEDLAGKILRREMAFA</sequence>
<proteinExistence type="predicted"/>
<evidence type="ECO:0000313" key="1">
    <source>
        <dbReference type="EMBL" id="NKE72879.1"/>
    </source>
</evidence>
<keyword evidence="2" id="KW-1185">Reference proteome</keyword>
<dbReference type="EMBL" id="VTOW01000004">
    <property type="protein sequence ID" value="NKE72879.1"/>
    <property type="molecule type" value="Genomic_DNA"/>
</dbReference>
<reference evidence="1 2" key="1">
    <citation type="journal article" date="2020" name="Nature">
        <title>Bacterial chemolithoautotrophy via manganese oxidation.</title>
        <authorList>
            <person name="Yu H."/>
            <person name="Leadbetter J.R."/>
        </authorList>
    </citation>
    <scope>NUCLEOTIDE SEQUENCE [LARGE SCALE GENOMIC DNA]</scope>
    <source>
        <strain evidence="1 2">Mn-1</strain>
    </source>
</reference>